<comment type="caution">
    <text evidence="1">The sequence shown here is derived from an EMBL/GenBank/DDBJ whole genome shotgun (WGS) entry which is preliminary data.</text>
</comment>
<accession>A0A3R7EBP7</accession>
<gene>
    <name evidence="1" type="ORF">ATJ93_4581</name>
</gene>
<proteinExistence type="predicted"/>
<keyword evidence="2" id="KW-1185">Reference proteome</keyword>
<evidence type="ECO:0000313" key="1">
    <source>
        <dbReference type="EMBL" id="RKD86255.1"/>
    </source>
</evidence>
<dbReference type="EMBL" id="RAPO01000009">
    <property type="protein sequence ID" value="RKD86255.1"/>
    <property type="molecule type" value="Genomic_DNA"/>
</dbReference>
<dbReference type="Proteomes" id="UP000283805">
    <property type="component" value="Unassembled WGS sequence"/>
</dbReference>
<dbReference type="AlphaFoldDB" id="A0A3R7EBP7"/>
<name>A0A3R7EBP7_9EURY</name>
<protein>
    <submittedName>
        <fullName evidence="1">Uncharacterized protein</fullName>
    </submittedName>
</protein>
<evidence type="ECO:0000313" key="2">
    <source>
        <dbReference type="Proteomes" id="UP000283805"/>
    </source>
</evidence>
<sequence>MENTSKAWLKDPAVRHGSRKINAAPVTCVLLASLVSGTQIGDSKGDGRNHEYL</sequence>
<organism evidence="1 2">
    <name type="scientific">Halopiger aswanensis</name>
    <dbReference type="NCBI Taxonomy" id="148449"/>
    <lineage>
        <taxon>Archaea</taxon>
        <taxon>Methanobacteriati</taxon>
        <taxon>Methanobacteriota</taxon>
        <taxon>Stenosarchaea group</taxon>
        <taxon>Halobacteria</taxon>
        <taxon>Halobacteriales</taxon>
        <taxon>Natrialbaceae</taxon>
        <taxon>Halopiger</taxon>
    </lineage>
</organism>
<reference evidence="1 2" key="1">
    <citation type="submission" date="2018-09" db="EMBL/GenBank/DDBJ databases">
        <title>Genomic Encyclopedia of Archaeal and Bacterial Type Strains, Phase II (KMG-II): from individual species to whole genera.</title>
        <authorList>
            <person name="Goeker M."/>
        </authorList>
    </citation>
    <scope>NUCLEOTIDE SEQUENCE [LARGE SCALE GENOMIC DNA]</scope>
    <source>
        <strain evidence="1 2">DSM 13151</strain>
    </source>
</reference>